<organism evidence="1 2">
    <name type="scientific">Senna tora</name>
    <dbReference type="NCBI Taxonomy" id="362788"/>
    <lineage>
        <taxon>Eukaryota</taxon>
        <taxon>Viridiplantae</taxon>
        <taxon>Streptophyta</taxon>
        <taxon>Embryophyta</taxon>
        <taxon>Tracheophyta</taxon>
        <taxon>Spermatophyta</taxon>
        <taxon>Magnoliopsida</taxon>
        <taxon>eudicotyledons</taxon>
        <taxon>Gunneridae</taxon>
        <taxon>Pentapetalae</taxon>
        <taxon>rosids</taxon>
        <taxon>fabids</taxon>
        <taxon>Fabales</taxon>
        <taxon>Fabaceae</taxon>
        <taxon>Caesalpinioideae</taxon>
        <taxon>Cassia clade</taxon>
        <taxon>Senna</taxon>
    </lineage>
</organism>
<proteinExistence type="predicted"/>
<dbReference type="EMBL" id="JAAIUW010000008">
    <property type="protein sequence ID" value="KAF7818444.1"/>
    <property type="molecule type" value="Genomic_DNA"/>
</dbReference>
<dbReference type="AlphaFoldDB" id="A0A834TJ53"/>
<sequence length="108" mass="12665">MFDDEKHGGGEAAKTVRILTATASFFQPKSLSITPSLCFSKPRSDSNWDLRVENDLRKKMKILRVETLFEEEEEEVWGLPWRRKREAERRRVGVKNARGIPVFLHYFP</sequence>
<evidence type="ECO:0000313" key="2">
    <source>
        <dbReference type="Proteomes" id="UP000634136"/>
    </source>
</evidence>
<accession>A0A834TJ53</accession>
<name>A0A834TJ53_9FABA</name>
<gene>
    <name evidence="1" type="ORF">G2W53_023899</name>
</gene>
<protein>
    <submittedName>
        <fullName evidence="1">Uncharacterized protein</fullName>
    </submittedName>
</protein>
<evidence type="ECO:0000313" key="1">
    <source>
        <dbReference type="EMBL" id="KAF7818444.1"/>
    </source>
</evidence>
<keyword evidence="2" id="KW-1185">Reference proteome</keyword>
<dbReference type="Proteomes" id="UP000634136">
    <property type="component" value="Unassembled WGS sequence"/>
</dbReference>
<comment type="caution">
    <text evidence="1">The sequence shown here is derived from an EMBL/GenBank/DDBJ whole genome shotgun (WGS) entry which is preliminary data.</text>
</comment>
<reference evidence="1" key="1">
    <citation type="submission" date="2020-09" db="EMBL/GenBank/DDBJ databases">
        <title>Genome-Enabled Discovery of Anthraquinone Biosynthesis in Senna tora.</title>
        <authorList>
            <person name="Kang S.-H."/>
            <person name="Pandey R.P."/>
            <person name="Lee C.-M."/>
            <person name="Sim J.-S."/>
            <person name="Jeong J.-T."/>
            <person name="Choi B.-S."/>
            <person name="Jung M."/>
            <person name="Ginzburg D."/>
            <person name="Zhao K."/>
            <person name="Won S.Y."/>
            <person name="Oh T.-J."/>
            <person name="Yu Y."/>
            <person name="Kim N.-H."/>
            <person name="Lee O.R."/>
            <person name="Lee T.-H."/>
            <person name="Bashyal P."/>
            <person name="Kim T.-S."/>
            <person name="Lee W.-H."/>
            <person name="Kawkins C."/>
            <person name="Kim C.-K."/>
            <person name="Kim J.S."/>
            <person name="Ahn B.O."/>
            <person name="Rhee S.Y."/>
            <person name="Sohng J.K."/>
        </authorList>
    </citation>
    <scope>NUCLEOTIDE SEQUENCE</scope>
    <source>
        <tissue evidence="1">Leaf</tissue>
    </source>
</reference>